<proteinExistence type="predicted"/>
<sequence>MKEKDIFGMAMKAYYFEKDATPIEVHSPDFDDDEIAIKYLFREFAEMPKTEQKALTLAYGNVLDVGCGAGSHALYLQQKDIKVKAIDTSEGAIEIAKERGVINAEVKDFYAEIGQYDTLLFLMNGTGIIGNLINTDNFLSICQEILKPGGQILIDSSDLSFLEDEEEPNEDLDRKYIGEIDFRISYKGEKSDYFPWLYLDFNLLKLAAQKHNFNCELIVEGEHYDYLAKLTLKND</sequence>
<dbReference type="STRING" id="1334022.SAMN04487907_10892"/>
<dbReference type="CDD" id="cd02440">
    <property type="entry name" value="AdoMet_MTases"/>
    <property type="match status" value="1"/>
</dbReference>
<gene>
    <name evidence="2" type="ORF">SAMN04487907_10892</name>
</gene>
<dbReference type="OrthoDB" id="1143568at2"/>
<dbReference type="EMBL" id="FOKV01000008">
    <property type="protein sequence ID" value="SFC74850.1"/>
    <property type="molecule type" value="Genomic_DNA"/>
</dbReference>
<evidence type="ECO:0000313" key="3">
    <source>
        <dbReference type="Proteomes" id="UP000199438"/>
    </source>
</evidence>
<dbReference type="AlphaFoldDB" id="A0A1I1LZG0"/>
<organism evidence="2 3">
    <name type="scientific">Zunongwangia mangrovi</name>
    <dbReference type="NCBI Taxonomy" id="1334022"/>
    <lineage>
        <taxon>Bacteria</taxon>
        <taxon>Pseudomonadati</taxon>
        <taxon>Bacteroidota</taxon>
        <taxon>Flavobacteriia</taxon>
        <taxon>Flavobacteriales</taxon>
        <taxon>Flavobacteriaceae</taxon>
        <taxon>Zunongwangia</taxon>
    </lineage>
</organism>
<evidence type="ECO:0000313" key="2">
    <source>
        <dbReference type="EMBL" id="SFC74850.1"/>
    </source>
</evidence>
<dbReference type="InterPro" id="IPR029063">
    <property type="entry name" value="SAM-dependent_MTases_sf"/>
</dbReference>
<feature type="domain" description="Methyltransferase" evidence="1">
    <location>
        <begin position="62"/>
        <end position="150"/>
    </location>
</feature>
<keyword evidence="2" id="KW-0489">Methyltransferase</keyword>
<dbReference type="Pfam" id="PF13649">
    <property type="entry name" value="Methyltransf_25"/>
    <property type="match status" value="1"/>
</dbReference>
<dbReference type="SUPFAM" id="SSF53335">
    <property type="entry name" value="S-adenosyl-L-methionine-dependent methyltransferases"/>
    <property type="match status" value="1"/>
</dbReference>
<accession>A0A1I1LZG0</accession>
<dbReference type="Gene3D" id="3.40.50.150">
    <property type="entry name" value="Vaccinia Virus protein VP39"/>
    <property type="match status" value="1"/>
</dbReference>
<dbReference type="Proteomes" id="UP000199438">
    <property type="component" value="Unassembled WGS sequence"/>
</dbReference>
<reference evidence="3" key="1">
    <citation type="submission" date="2016-10" db="EMBL/GenBank/DDBJ databases">
        <authorList>
            <person name="Varghese N."/>
            <person name="Submissions S."/>
        </authorList>
    </citation>
    <scope>NUCLEOTIDE SEQUENCE [LARGE SCALE GENOMIC DNA]</scope>
    <source>
        <strain evidence="3">DSM 24499</strain>
    </source>
</reference>
<keyword evidence="3" id="KW-1185">Reference proteome</keyword>
<dbReference type="InterPro" id="IPR041698">
    <property type="entry name" value="Methyltransf_25"/>
</dbReference>
<dbReference type="GO" id="GO:0008168">
    <property type="term" value="F:methyltransferase activity"/>
    <property type="evidence" value="ECO:0007669"/>
    <property type="project" value="UniProtKB-KW"/>
</dbReference>
<dbReference type="GO" id="GO:0032259">
    <property type="term" value="P:methylation"/>
    <property type="evidence" value="ECO:0007669"/>
    <property type="project" value="UniProtKB-KW"/>
</dbReference>
<dbReference type="RefSeq" id="WP_092544115.1">
    <property type="nucleotide sequence ID" value="NZ_FOKV01000008.1"/>
</dbReference>
<name>A0A1I1LZG0_9FLAO</name>
<keyword evidence="2" id="KW-0808">Transferase</keyword>
<protein>
    <submittedName>
        <fullName evidence="2">Methyltransferase domain-containing protein</fullName>
    </submittedName>
</protein>
<evidence type="ECO:0000259" key="1">
    <source>
        <dbReference type="Pfam" id="PF13649"/>
    </source>
</evidence>